<dbReference type="PANTHER" id="PTHR13504">
    <property type="entry name" value="FIDO DOMAIN-CONTAINING PROTEIN DDB_G0283145"/>
    <property type="match status" value="1"/>
</dbReference>
<dbReference type="Pfam" id="PF13784">
    <property type="entry name" value="Fic_N"/>
    <property type="match status" value="1"/>
</dbReference>
<feature type="binding site" evidence="1">
    <location>
        <position position="255"/>
    </location>
    <ligand>
        <name>ATP</name>
        <dbReference type="ChEBI" id="CHEBI:30616"/>
    </ligand>
</feature>
<feature type="domain" description="Fido" evidence="3">
    <location>
        <begin position="127"/>
        <end position="276"/>
    </location>
</feature>
<protein>
    <recommendedName>
        <fullName evidence="3">Fido domain-containing protein</fullName>
    </recommendedName>
</protein>
<keyword evidence="1" id="KW-0067">ATP-binding</keyword>
<dbReference type="PANTHER" id="PTHR13504:SF38">
    <property type="entry name" value="FIDO DOMAIN-CONTAINING PROTEIN"/>
    <property type="match status" value="1"/>
</dbReference>
<evidence type="ECO:0000313" key="4">
    <source>
        <dbReference type="EMBL" id="OGG38686.1"/>
    </source>
</evidence>
<dbReference type="GO" id="GO:0005524">
    <property type="term" value="F:ATP binding"/>
    <property type="evidence" value="ECO:0007669"/>
    <property type="project" value="UniProtKB-KW"/>
</dbReference>
<dbReference type="EMBL" id="MFKJ01000015">
    <property type="protein sequence ID" value="OGG38686.1"/>
    <property type="molecule type" value="Genomic_DNA"/>
</dbReference>
<dbReference type="PROSITE" id="PS51459">
    <property type="entry name" value="FIDO"/>
    <property type="match status" value="1"/>
</dbReference>
<evidence type="ECO:0000256" key="2">
    <source>
        <dbReference type="PIRSR" id="PIRSR640198-2"/>
    </source>
</evidence>
<evidence type="ECO:0000256" key="1">
    <source>
        <dbReference type="PIRSR" id="PIRSR038925-1"/>
    </source>
</evidence>
<dbReference type="AlphaFoldDB" id="A0A1F6BP32"/>
<dbReference type="Proteomes" id="UP000178825">
    <property type="component" value="Unassembled WGS sequence"/>
</dbReference>
<organism evidence="4 5">
    <name type="scientific">Candidatus Jorgensenbacteria bacterium RIFCSPHIGHO2_02_FULL_45_20</name>
    <dbReference type="NCBI Taxonomy" id="1798470"/>
    <lineage>
        <taxon>Bacteria</taxon>
        <taxon>Candidatus Joergenseniibacteriota</taxon>
    </lineage>
</organism>
<dbReference type="SUPFAM" id="SSF140931">
    <property type="entry name" value="Fic-like"/>
    <property type="match status" value="1"/>
</dbReference>
<keyword evidence="1" id="KW-0547">Nucleotide-binding</keyword>
<dbReference type="Gene3D" id="1.10.3290.10">
    <property type="entry name" value="Fido-like domain"/>
    <property type="match status" value="1"/>
</dbReference>
<dbReference type="InterPro" id="IPR040198">
    <property type="entry name" value="Fido_containing"/>
</dbReference>
<dbReference type="InterPro" id="IPR036597">
    <property type="entry name" value="Fido-like_dom_sf"/>
</dbReference>
<dbReference type="PIRSF" id="PIRSF038925">
    <property type="entry name" value="AMP-prot_trans"/>
    <property type="match status" value="1"/>
</dbReference>
<gene>
    <name evidence="4" type="ORF">A3D55_02310</name>
</gene>
<feature type="binding site" evidence="1">
    <location>
        <begin position="218"/>
        <end position="224"/>
    </location>
    <ligand>
        <name>ATP</name>
        <dbReference type="ChEBI" id="CHEBI:30616"/>
    </ligand>
</feature>
<feature type="binding site" evidence="1">
    <location>
        <position position="79"/>
    </location>
    <ligand>
        <name>ATP</name>
        <dbReference type="ChEBI" id="CHEBI:30616"/>
    </ligand>
</feature>
<comment type="caution">
    <text evidence="4">The sequence shown here is derived from an EMBL/GenBank/DDBJ whole genome shotgun (WGS) entry which is preliminary data.</text>
</comment>
<dbReference type="Pfam" id="PF02661">
    <property type="entry name" value="Fic"/>
    <property type="match status" value="1"/>
</dbReference>
<dbReference type="STRING" id="1798470.A3D55_02310"/>
<feature type="binding site" evidence="2">
    <location>
        <begin position="217"/>
        <end position="224"/>
    </location>
    <ligand>
        <name>ATP</name>
        <dbReference type="ChEBI" id="CHEBI:30616"/>
    </ligand>
</feature>
<evidence type="ECO:0000313" key="5">
    <source>
        <dbReference type="Proteomes" id="UP000178825"/>
    </source>
</evidence>
<dbReference type="InterPro" id="IPR025758">
    <property type="entry name" value="Fic/DOC_N"/>
</dbReference>
<reference evidence="4 5" key="1">
    <citation type="journal article" date="2016" name="Nat. Commun.">
        <title>Thousands of microbial genomes shed light on interconnected biogeochemical processes in an aquifer system.</title>
        <authorList>
            <person name="Anantharaman K."/>
            <person name="Brown C.T."/>
            <person name="Hug L.A."/>
            <person name="Sharon I."/>
            <person name="Castelle C.J."/>
            <person name="Probst A.J."/>
            <person name="Thomas B.C."/>
            <person name="Singh A."/>
            <person name="Wilkins M.J."/>
            <person name="Karaoz U."/>
            <person name="Brodie E.L."/>
            <person name="Williams K.H."/>
            <person name="Hubbard S.S."/>
            <person name="Banfield J.F."/>
        </authorList>
    </citation>
    <scope>NUCLEOTIDE SEQUENCE [LARGE SCALE GENOMIC DNA]</scope>
</reference>
<evidence type="ECO:0000259" key="3">
    <source>
        <dbReference type="PROSITE" id="PS51459"/>
    </source>
</evidence>
<name>A0A1F6BP32_9BACT</name>
<accession>A0A1F6BP32</accession>
<dbReference type="InterPro" id="IPR003812">
    <property type="entry name" value="Fido"/>
</dbReference>
<sequence>MKSIQIGQLKEQKEGFKAFIPSPFPPEGGFEFDSKIIKKSDEATRLLGKLDGITKLLPDVDFVLSMYLRKDAASSSQIEGTMATMIDAIEADVQPSANIPEDVDDILHYIKALNYGMKRVKEDDFPMTLRFMRELHKQLMNKARATHYSDPGEFRKTQNWIGGTRPDNARFVPPPVEEMQTALNDLEKFMHSNDDILTLTKAALIHAQFETIRPFLDGNGRTGRMLIAFYLWKENYLEKPVLFLSSYFKKHQKVYYERLFRYHFGEVSAWVDFFLDGVIEIAGEAIDIVGKITTLREKDMLRIQTLGKRSSESATLVLPKLYEQPIVNVATIQKWTGFSRVGAQSVINRFIEMGILTPKDKDKKYGQSYIYKKYTDIFAE</sequence>
<feature type="binding site" evidence="2">
    <location>
        <begin position="255"/>
        <end position="256"/>
    </location>
    <ligand>
        <name>ATP</name>
        <dbReference type="ChEBI" id="CHEBI:30616"/>
    </ligand>
</feature>
<dbReference type="InterPro" id="IPR026287">
    <property type="entry name" value="SoFic-like"/>
</dbReference>
<proteinExistence type="predicted"/>